<accession>A0AAP0HNB3</accession>
<keyword evidence="2" id="KW-1185">Reference proteome</keyword>
<protein>
    <submittedName>
        <fullName evidence="1">Uncharacterized protein</fullName>
    </submittedName>
</protein>
<evidence type="ECO:0000313" key="1">
    <source>
        <dbReference type="EMBL" id="KAK9090837.1"/>
    </source>
</evidence>
<evidence type="ECO:0000313" key="2">
    <source>
        <dbReference type="Proteomes" id="UP001417504"/>
    </source>
</evidence>
<dbReference type="Proteomes" id="UP001417504">
    <property type="component" value="Unassembled WGS sequence"/>
</dbReference>
<name>A0AAP0HNB3_9MAGN</name>
<sequence>MTGLGRQRSWLTGAIIDPGTHFRYRIEMTDQRGLNDDSGTSSHQAVNIEEFRTLTQRVAAQERQLEEILTILRASVAALHRCHLRLE</sequence>
<gene>
    <name evidence="1" type="ORF">Sjap_024014</name>
</gene>
<organism evidence="1 2">
    <name type="scientific">Stephania japonica</name>
    <dbReference type="NCBI Taxonomy" id="461633"/>
    <lineage>
        <taxon>Eukaryota</taxon>
        <taxon>Viridiplantae</taxon>
        <taxon>Streptophyta</taxon>
        <taxon>Embryophyta</taxon>
        <taxon>Tracheophyta</taxon>
        <taxon>Spermatophyta</taxon>
        <taxon>Magnoliopsida</taxon>
        <taxon>Ranunculales</taxon>
        <taxon>Menispermaceae</taxon>
        <taxon>Menispermoideae</taxon>
        <taxon>Cissampelideae</taxon>
        <taxon>Stephania</taxon>
    </lineage>
</organism>
<reference evidence="1 2" key="1">
    <citation type="submission" date="2024-01" db="EMBL/GenBank/DDBJ databases">
        <title>Genome assemblies of Stephania.</title>
        <authorList>
            <person name="Yang L."/>
        </authorList>
    </citation>
    <scope>NUCLEOTIDE SEQUENCE [LARGE SCALE GENOMIC DNA]</scope>
    <source>
        <strain evidence="1">QJT</strain>
        <tissue evidence="1">Leaf</tissue>
    </source>
</reference>
<dbReference type="EMBL" id="JBBNAE010000010">
    <property type="protein sequence ID" value="KAK9090837.1"/>
    <property type="molecule type" value="Genomic_DNA"/>
</dbReference>
<dbReference type="AlphaFoldDB" id="A0AAP0HNB3"/>
<proteinExistence type="predicted"/>
<comment type="caution">
    <text evidence="1">The sequence shown here is derived from an EMBL/GenBank/DDBJ whole genome shotgun (WGS) entry which is preliminary data.</text>
</comment>